<proteinExistence type="predicted"/>
<dbReference type="EMBL" id="JAJUBB010000001">
    <property type="protein sequence ID" value="MDD1779725.1"/>
    <property type="molecule type" value="Genomic_DNA"/>
</dbReference>
<comment type="caution">
    <text evidence="1">The sequence shown here is derived from an EMBL/GenBank/DDBJ whole genome shotgun (WGS) entry which is preliminary data.</text>
</comment>
<sequence>MITTNSKHRVVTLSAITLFATIGYLFADNFLFAREVTSTAIAPTCTLGQKACEFNDANARLANDSVAPLVPSNLTVTLNDDIPTPPYLVLELEGVEMNMGIYKLKLADIGNQTFEGDVLLPLCMHEEMTWRGQISSPDNQTVLPVDIRMVR</sequence>
<name>A0ABT5QFH1_9GAMM</name>
<keyword evidence="2" id="KW-1185">Reference proteome</keyword>
<evidence type="ECO:0000313" key="1">
    <source>
        <dbReference type="EMBL" id="MDD1779725.1"/>
    </source>
</evidence>
<reference evidence="1" key="1">
    <citation type="submission" date="2021-12" db="EMBL/GenBank/DDBJ databases">
        <title>Enterovibrio ZSDZ35 sp. nov. and Enterovibrio ZSDZ42 sp. nov., isolated from coastal seawater in Qingdao.</title>
        <authorList>
            <person name="Zhang P."/>
        </authorList>
    </citation>
    <scope>NUCLEOTIDE SEQUENCE</scope>
    <source>
        <strain evidence="1">ZSDZ35</strain>
    </source>
</reference>
<evidence type="ECO:0000313" key="2">
    <source>
        <dbReference type="Proteomes" id="UP001149821"/>
    </source>
</evidence>
<dbReference type="Proteomes" id="UP001149821">
    <property type="component" value="Unassembled WGS sequence"/>
</dbReference>
<dbReference type="RefSeq" id="WP_274139528.1">
    <property type="nucleotide sequence ID" value="NZ_JAJUBB010000001.1"/>
</dbReference>
<gene>
    <name evidence="1" type="ORF">LRP49_00825</name>
</gene>
<organism evidence="1 2">
    <name type="scientific">Enterovibrio qingdaonensis</name>
    <dbReference type="NCBI Taxonomy" id="2899818"/>
    <lineage>
        <taxon>Bacteria</taxon>
        <taxon>Pseudomonadati</taxon>
        <taxon>Pseudomonadota</taxon>
        <taxon>Gammaproteobacteria</taxon>
        <taxon>Vibrionales</taxon>
        <taxon>Vibrionaceae</taxon>
        <taxon>Enterovibrio</taxon>
    </lineage>
</organism>
<accession>A0ABT5QFH1</accession>
<protein>
    <submittedName>
        <fullName evidence="1">Uncharacterized protein</fullName>
    </submittedName>
</protein>